<gene>
    <name evidence="2" type="ORF">GCM10022392_05820</name>
</gene>
<dbReference type="EMBL" id="BAABCV010000002">
    <property type="protein sequence ID" value="GAA4087596.1"/>
    <property type="molecule type" value="Genomic_DNA"/>
</dbReference>
<evidence type="ECO:0000256" key="1">
    <source>
        <dbReference type="SAM" id="SignalP"/>
    </source>
</evidence>
<dbReference type="Pfam" id="PF13715">
    <property type="entry name" value="CarbopepD_reg_2"/>
    <property type="match status" value="1"/>
</dbReference>
<dbReference type="Gene3D" id="2.60.40.1120">
    <property type="entry name" value="Carboxypeptidase-like, regulatory domain"/>
    <property type="match status" value="1"/>
</dbReference>
<evidence type="ECO:0008006" key="4">
    <source>
        <dbReference type="Google" id="ProtNLM"/>
    </source>
</evidence>
<name>A0ABP7WEV2_9SPHI</name>
<keyword evidence="1" id="KW-0732">Signal</keyword>
<proteinExistence type="predicted"/>
<accession>A0ABP7WEV2</accession>
<dbReference type="Proteomes" id="UP001500841">
    <property type="component" value="Unassembled WGS sequence"/>
</dbReference>
<keyword evidence="3" id="KW-1185">Reference proteome</keyword>
<organism evidence="2 3">
    <name type="scientific">Mucilaginibacter panaciglaebae</name>
    <dbReference type="NCBI Taxonomy" id="502331"/>
    <lineage>
        <taxon>Bacteria</taxon>
        <taxon>Pseudomonadati</taxon>
        <taxon>Bacteroidota</taxon>
        <taxon>Sphingobacteriia</taxon>
        <taxon>Sphingobacteriales</taxon>
        <taxon>Sphingobacteriaceae</taxon>
        <taxon>Mucilaginibacter</taxon>
    </lineage>
</organism>
<reference evidence="3" key="1">
    <citation type="journal article" date="2019" name="Int. J. Syst. Evol. Microbiol.">
        <title>The Global Catalogue of Microorganisms (GCM) 10K type strain sequencing project: providing services to taxonomists for standard genome sequencing and annotation.</title>
        <authorList>
            <consortium name="The Broad Institute Genomics Platform"/>
            <consortium name="The Broad Institute Genome Sequencing Center for Infectious Disease"/>
            <person name="Wu L."/>
            <person name="Ma J."/>
        </authorList>
    </citation>
    <scope>NUCLEOTIDE SEQUENCE [LARGE SCALE GENOMIC DNA]</scope>
    <source>
        <strain evidence="3">JCM 17085</strain>
    </source>
</reference>
<evidence type="ECO:0000313" key="2">
    <source>
        <dbReference type="EMBL" id="GAA4087596.1"/>
    </source>
</evidence>
<sequence length="359" mass="40886">MKNIVALFAFILIHVNIYAQATYTISGTVKNNKGELLQAATVFIAGSEKAVATDTEGYFKFVNLAPGTYQLVVNMLGYAPAKRNVILKDAPETVMLSLAPKEIMLNEVNIGDKSQRKKYIKTFTDAFMGESSNVKYCKILNPELLEFSTARGVLKATTPDFLVIENGALGYRIKYLLKTFSYEAARNITLYDGDYSFEQMNGTTEQQQKWEKKRLEAYEGSLMHYLRSLYAGTTRQEGFLLYKILNATFPMYIESIPITPEQIIDRAEKDLITFKYSYRFYILYDKKKASKPDPTHASQDRVSDLDNNGSIFKTDARVDSRGSFTNYETLLIQGFWGRKRVADQLPWEYMPPKAAVNKN</sequence>
<dbReference type="InterPro" id="IPR008969">
    <property type="entry name" value="CarboxyPept-like_regulatory"/>
</dbReference>
<evidence type="ECO:0000313" key="3">
    <source>
        <dbReference type="Proteomes" id="UP001500841"/>
    </source>
</evidence>
<feature type="chain" id="PRO_5047241503" description="Carboxypeptidase-like regulatory domain-containing protein" evidence="1">
    <location>
        <begin position="22"/>
        <end position="359"/>
    </location>
</feature>
<dbReference type="SUPFAM" id="SSF49464">
    <property type="entry name" value="Carboxypeptidase regulatory domain-like"/>
    <property type="match status" value="1"/>
</dbReference>
<feature type="signal peptide" evidence="1">
    <location>
        <begin position="1"/>
        <end position="21"/>
    </location>
</feature>
<protein>
    <recommendedName>
        <fullName evidence="4">Carboxypeptidase-like regulatory domain-containing protein</fullName>
    </recommendedName>
</protein>
<dbReference type="RefSeq" id="WP_345100942.1">
    <property type="nucleotide sequence ID" value="NZ_BAABCV010000002.1"/>
</dbReference>
<comment type="caution">
    <text evidence="2">The sequence shown here is derived from an EMBL/GenBank/DDBJ whole genome shotgun (WGS) entry which is preliminary data.</text>
</comment>